<evidence type="ECO:0000313" key="3">
    <source>
        <dbReference type="Proteomes" id="UP001454036"/>
    </source>
</evidence>
<protein>
    <submittedName>
        <fullName evidence="2">Transmembrane signal receptor</fullName>
    </submittedName>
</protein>
<dbReference type="PANTHER" id="PTHR11439">
    <property type="entry name" value="GAG-POL-RELATED RETROTRANSPOSON"/>
    <property type="match status" value="1"/>
</dbReference>
<organism evidence="2 3">
    <name type="scientific">Lithospermum erythrorhizon</name>
    <name type="common">Purple gromwell</name>
    <name type="synonym">Lithospermum officinale var. erythrorhizon</name>
    <dbReference type="NCBI Taxonomy" id="34254"/>
    <lineage>
        <taxon>Eukaryota</taxon>
        <taxon>Viridiplantae</taxon>
        <taxon>Streptophyta</taxon>
        <taxon>Embryophyta</taxon>
        <taxon>Tracheophyta</taxon>
        <taxon>Spermatophyta</taxon>
        <taxon>Magnoliopsida</taxon>
        <taxon>eudicotyledons</taxon>
        <taxon>Gunneridae</taxon>
        <taxon>Pentapetalae</taxon>
        <taxon>asterids</taxon>
        <taxon>lamiids</taxon>
        <taxon>Boraginales</taxon>
        <taxon>Boraginaceae</taxon>
        <taxon>Boraginoideae</taxon>
        <taxon>Lithospermeae</taxon>
        <taxon>Lithospermum</taxon>
    </lineage>
</organism>
<reference evidence="2 3" key="1">
    <citation type="submission" date="2024-01" db="EMBL/GenBank/DDBJ databases">
        <title>The complete chloroplast genome sequence of Lithospermum erythrorhizon: insights into the phylogenetic relationship among Boraginaceae species and the maternal lineages of purple gromwells.</title>
        <authorList>
            <person name="Okada T."/>
            <person name="Watanabe K."/>
        </authorList>
    </citation>
    <scope>NUCLEOTIDE SEQUENCE [LARGE SCALE GENOMIC DNA]</scope>
</reference>
<evidence type="ECO:0000313" key="2">
    <source>
        <dbReference type="EMBL" id="GAA0156639.1"/>
    </source>
</evidence>
<sequence length="273" mass="30067">MLVYVDDILVTGNRSSSVADFIAALSSKLVTRDLGTLSFFLGIEALKLADGSLLLSQRQYMLDLLTKANMLNCKPVSTPMTMSTTSGPPTTEAPPDPTLYHQLVGSLQYLTLTRPDLSFAVNRVCQHMHDPQASHFIMVKRLLRYVKATLDLGLHIVPSPTMTIQAFSNADWARYASDRCSTGGYLVYLGSNLVSWQSKKQCTVTRSSTGSEYKALANCFGELSWLVTLLRELHLPHSVSPTLWCDNLVLSRQAEGGLLRLSFRPPSACAGEY</sequence>
<dbReference type="Pfam" id="PF07727">
    <property type="entry name" value="RVT_2"/>
    <property type="match status" value="1"/>
</dbReference>
<comment type="caution">
    <text evidence="2">The sequence shown here is derived from an EMBL/GenBank/DDBJ whole genome shotgun (WGS) entry which is preliminary data.</text>
</comment>
<dbReference type="Proteomes" id="UP001454036">
    <property type="component" value="Unassembled WGS sequence"/>
</dbReference>
<dbReference type="InterPro" id="IPR013103">
    <property type="entry name" value="RVT_2"/>
</dbReference>
<keyword evidence="3" id="KW-1185">Reference proteome</keyword>
<proteinExistence type="predicted"/>
<keyword evidence="2" id="KW-0812">Transmembrane</keyword>
<dbReference type="AlphaFoldDB" id="A0AAV3PYT5"/>
<dbReference type="SUPFAM" id="SSF56672">
    <property type="entry name" value="DNA/RNA polymerases"/>
    <property type="match status" value="1"/>
</dbReference>
<evidence type="ECO:0000259" key="1">
    <source>
        <dbReference type="Pfam" id="PF07727"/>
    </source>
</evidence>
<keyword evidence="2" id="KW-0472">Membrane</keyword>
<accession>A0AAV3PYT5</accession>
<dbReference type="EMBL" id="BAABME010002916">
    <property type="protein sequence ID" value="GAA0156639.1"/>
    <property type="molecule type" value="Genomic_DNA"/>
</dbReference>
<keyword evidence="2" id="KW-0675">Receptor</keyword>
<dbReference type="PANTHER" id="PTHR11439:SF455">
    <property type="entry name" value="RLK (RECEPTOR-LIKE PROTEIN KINASE) 8, PUTATIVE-RELATED"/>
    <property type="match status" value="1"/>
</dbReference>
<name>A0AAV3PYT5_LITER</name>
<feature type="domain" description="Reverse transcriptase Ty1/copia-type" evidence="1">
    <location>
        <begin position="3"/>
        <end position="81"/>
    </location>
</feature>
<dbReference type="CDD" id="cd09272">
    <property type="entry name" value="RNase_HI_RT_Ty1"/>
    <property type="match status" value="1"/>
</dbReference>
<dbReference type="InterPro" id="IPR043502">
    <property type="entry name" value="DNA/RNA_pol_sf"/>
</dbReference>
<gene>
    <name evidence="2" type="ORF">LIER_14086</name>
</gene>